<comment type="caution">
    <text evidence="1">The sequence shown here is derived from an EMBL/GenBank/DDBJ whole genome shotgun (WGS) entry which is preliminary data.</text>
</comment>
<dbReference type="AlphaFoldDB" id="A0AAN9PW04"/>
<name>A0AAN9PW04_CLITE</name>
<dbReference type="EMBL" id="JAYKXN010000002">
    <property type="protein sequence ID" value="KAK7311944.1"/>
    <property type="molecule type" value="Genomic_DNA"/>
</dbReference>
<reference evidence="1 2" key="1">
    <citation type="submission" date="2024-01" db="EMBL/GenBank/DDBJ databases">
        <title>The genomes of 5 underutilized Papilionoideae crops provide insights into root nodulation and disease resistance.</title>
        <authorList>
            <person name="Yuan L."/>
        </authorList>
    </citation>
    <scope>NUCLEOTIDE SEQUENCE [LARGE SCALE GENOMIC DNA]</scope>
    <source>
        <strain evidence="1">LY-2023</strain>
        <tissue evidence="1">Leaf</tissue>
    </source>
</reference>
<organism evidence="1 2">
    <name type="scientific">Clitoria ternatea</name>
    <name type="common">Butterfly pea</name>
    <dbReference type="NCBI Taxonomy" id="43366"/>
    <lineage>
        <taxon>Eukaryota</taxon>
        <taxon>Viridiplantae</taxon>
        <taxon>Streptophyta</taxon>
        <taxon>Embryophyta</taxon>
        <taxon>Tracheophyta</taxon>
        <taxon>Spermatophyta</taxon>
        <taxon>Magnoliopsida</taxon>
        <taxon>eudicotyledons</taxon>
        <taxon>Gunneridae</taxon>
        <taxon>Pentapetalae</taxon>
        <taxon>rosids</taxon>
        <taxon>fabids</taxon>
        <taxon>Fabales</taxon>
        <taxon>Fabaceae</taxon>
        <taxon>Papilionoideae</taxon>
        <taxon>50 kb inversion clade</taxon>
        <taxon>NPAAA clade</taxon>
        <taxon>indigoferoid/millettioid clade</taxon>
        <taxon>Phaseoleae</taxon>
        <taxon>Clitoria</taxon>
    </lineage>
</organism>
<sequence length="70" mass="7944">MKTKGNRVESIEVKSSGERLGVFLWCSSLKGFQFQPQTLRPWIPFISYAKGLVEADWTCAVTISESLFML</sequence>
<evidence type="ECO:0000313" key="2">
    <source>
        <dbReference type="Proteomes" id="UP001359559"/>
    </source>
</evidence>
<protein>
    <submittedName>
        <fullName evidence="1">Uncharacterized protein</fullName>
    </submittedName>
</protein>
<gene>
    <name evidence="1" type="ORF">RJT34_10431</name>
</gene>
<evidence type="ECO:0000313" key="1">
    <source>
        <dbReference type="EMBL" id="KAK7311944.1"/>
    </source>
</evidence>
<proteinExistence type="predicted"/>
<accession>A0AAN9PW04</accession>
<keyword evidence="2" id="KW-1185">Reference proteome</keyword>
<dbReference type="Proteomes" id="UP001359559">
    <property type="component" value="Unassembled WGS sequence"/>
</dbReference>